<dbReference type="InterPro" id="IPR039426">
    <property type="entry name" value="TonB-dep_rcpt-like"/>
</dbReference>
<keyword evidence="2" id="KW-0998">Cell outer membrane</keyword>
<evidence type="ECO:0000256" key="2">
    <source>
        <dbReference type="PROSITE-ProRule" id="PRU01360"/>
    </source>
</evidence>
<dbReference type="Gene3D" id="2.60.40.1930">
    <property type="match status" value="1"/>
</dbReference>
<proteinExistence type="inferred from homology"/>
<dbReference type="PANTHER" id="PTHR30069:SF29">
    <property type="entry name" value="HEMOGLOBIN AND HEMOGLOBIN-HAPTOGLOBIN-BINDING PROTEIN 1-RELATED"/>
    <property type="match status" value="1"/>
</dbReference>
<keyword evidence="2" id="KW-0472">Membrane</keyword>
<comment type="similarity">
    <text evidence="2">Belongs to the TonB-dependent receptor family.</text>
</comment>
<gene>
    <name evidence="4" type="primary">btuB_19</name>
    <name evidence="4" type="ORF">DYBT9623_04812</name>
</gene>
<keyword evidence="1" id="KW-0732">Signal</keyword>
<dbReference type="RefSeq" id="WP_215236077.1">
    <property type="nucleotide sequence ID" value="NZ_CAJRAU010000009.1"/>
</dbReference>
<accession>A0ABM8UWQ8</accession>
<name>A0ABM8UWQ8_9BACT</name>
<keyword evidence="2" id="KW-0813">Transport</keyword>
<dbReference type="Pfam" id="PF07715">
    <property type="entry name" value="Plug"/>
    <property type="match status" value="1"/>
</dbReference>
<feature type="domain" description="TonB-dependent receptor plug" evidence="3">
    <location>
        <begin position="620"/>
        <end position="699"/>
    </location>
</feature>
<dbReference type="Proteomes" id="UP000679725">
    <property type="component" value="Unassembled WGS sequence"/>
</dbReference>
<keyword evidence="2" id="KW-1134">Transmembrane beta strand</keyword>
<dbReference type="Gene3D" id="2.170.130.10">
    <property type="entry name" value="TonB-dependent receptor, plug domain"/>
    <property type="match status" value="1"/>
</dbReference>
<dbReference type="InterPro" id="IPR037066">
    <property type="entry name" value="Plug_dom_sf"/>
</dbReference>
<evidence type="ECO:0000259" key="3">
    <source>
        <dbReference type="Pfam" id="PF07715"/>
    </source>
</evidence>
<dbReference type="EMBL" id="CAJRAU010000009">
    <property type="protein sequence ID" value="CAG5073582.1"/>
    <property type="molecule type" value="Genomic_DNA"/>
</dbReference>
<evidence type="ECO:0000256" key="1">
    <source>
        <dbReference type="ARBA" id="ARBA00022729"/>
    </source>
</evidence>
<organism evidence="4 5">
    <name type="scientific">Dyadobacter linearis</name>
    <dbReference type="NCBI Taxonomy" id="2823330"/>
    <lineage>
        <taxon>Bacteria</taxon>
        <taxon>Pseudomonadati</taxon>
        <taxon>Bacteroidota</taxon>
        <taxon>Cytophagia</taxon>
        <taxon>Cytophagales</taxon>
        <taxon>Spirosomataceae</taxon>
        <taxon>Dyadobacter</taxon>
    </lineage>
</organism>
<dbReference type="SUPFAM" id="SSF56935">
    <property type="entry name" value="Porins"/>
    <property type="match status" value="1"/>
</dbReference>
<evidence type="ECO:0000313" key="5">
    <source>
        <dbReference type="Proteomes" id="UP000679725"/>
    </source>
</evidence>
<comment type="subcellular location">
    <subcellularLocation>
        <location evidence="2">Cell outer membrane</location>
        <topology evidence="2">Multi-pass membrane protein</topology>
    </subcellularLocation>
</comment>
<dbReference type="InterPro" id="IPR012910">
    <property type="entry name" value="Plug_dom"/>
</dbReference>
<keyword evidence="2" id="KW-0812">Transmembrane</keyword>
<protein>
    <submittedName>
        <fullName evidence="4">Vitamin B12 transporter BtuB</fullName>
    </submittedName>
</protein>
<evidence type="ECO:0000313" key="4">
    <source>
        <dbReference type="EMBL" id="CAG5073582.1"/>
    </source>
</evidence>
<dbReference type="PROSITE" id="PS52016">
    <property type="entry name" value="TONB_DEPENDENT_REC_3"/>
    <property type="match status" value="1"/>
</dbReference>
<reference evidence="4 5" key="1">
    <citation type="submission" date="2021-04" db="EMBL/GenBank/DDBJ databases">
        <authorList>
            <person name="Rodrigo-Torres L."/>
            <person name="Arahal R. D."/>
            <person name="Lucena T."/>
        </authorList>
    </citation>
    <scope>NUCLEOTIDE SEQUENCE [LARGE SCALE GENOMIC DNA]</scope>
    <source>
        <strain evidence="4 5">CECT 9623</strain>
    </source>
</reference>
<sequence>MRKSIVKISGIILLCTLLAAFQWEEDFTKMISGKLERYRQTYPVEKAYLHLDKPYYMSGDTLWYQAYLVEGSLHFADSASNLLYVDLIEQRTGKNLAVKRTSLEAGVGNGEIVLADSIPPGAYTIRAYTNWMRNAAEDFFFQKNIFIYDPAGGTPAPLTGKVDLQFFPEGGDLVAESSTRIAFKALNTSGLGHDVKGFILDQNKDTIASFKSDHLGMGRIQFSPKSGAIYSAFLWAENGNASEYPFPKVKETGYTLIADNVSSPLKTRIMVYAKVPGKSEIPVHVVGHSRGIVAFVAKGKIGSRGLMIQVPNADLPDGITHLTLFDDENKPVSERLIFIDHGHKLRVGIAPSKNAFKPREKSEIEITVSDSSGRPMETNLSVAITDAGQIQQQLYDQHIRSYLLLSSDIKGFIEQPGYYFDETKTERKIHRDILMMTQGWTRFGWDDILQDSLQPPKRFLEQGITFSGEVKRNKKPVAKTPVSVYLSNDSLSTFLTADTDERGQFSLYNLIFEDSLKVRVQGMNKKNSQSFTFRIFPFDPPKLSASKGPYFPLTVDGRLLNDFLKRNAQDQEIARKIRESRERLLQEVTIKAKKQVPRDSRKIYGTADASIKVTPELVGGRTSILDILAGRVAGVQVVGSGINASVYIRGNRGEPQFVLDGMPVDKDFVSALNVHDVESIDVLKGASASIFGMSGGNGVISILTKRGNSNYDYSQDVVPGVLVSKIAGFHVPKTFYSPAYSTGIPQNSNPDYRSTIFWAPMLKTDKNGKIRLQYYNSDAATTVDIRVEALSANGIPGFGKSTYSVN</sequence>
<dbReference type="PANTHER" id="PTHR30069">
    <property type="entry name" value="TONB-DEPENDENT OUTER MEMBRANE RECEPTOR"/>
    <property type="match status" value="1"/>
</dbReference>
<comment type="caution">
    <text evidence="4">The sequence shown here is derived from an EMBL/GenBank/DDBJ whole genome shotgun (WGS) entry which is preliminary data.</text>
</comment>
<keyword evidence="5" id="KW-1185">Reference proteome</keyword>